<evidence type="ECO:0000313" key="3">
    <source>
        <dbReference type="Proteomes" id="UP000792457"/>
    </source>
</evidence>
<keyword evidence="3" id="KW-1185">Reference proteome</keyword>
<dbReference type="PANTHER" id="PTHR10742">
    <property type="entry name" value="FLAVIN MONOAMINE OXIDASE"/>
    <property type="match status" value="1"/>
</dbReference>
<gene>
    <name evidence="2" type="ORF">J437_LFUL017752</name>
</gene>
<dbReference type="PANTHER" id="PTHR10742:SF416">
    <property type="entry name" value="SPERMINE OXIDASE"/>
    <property type="match status" value="1"/>
</dbReference>
<dbReference type="SUPFAM" id="SSF51905">
    <property type="entry name" value="FAD/NAD(P)-binding domain"/>
    <property type="match status" value="1"/>
</dbReference>
<protein>
    <recommendedName>
        <fullName evidence="1">Amine oxidase domain-containing protein</fullName>
    </recommendedName>
</protein>
<dbReference type="InterPro" id="IPR050281">
    <property type="entry name" value="Flavin_monoamine_oxidase"/>
</dbReference>
<dbReference type="Proteomes" id="UP000792457">
    <property type="component" value="Unassembled WGS sequence"/>
</dbReference>
<dbReference type="InterPro" id="IPR036188">
    <property type="entry name" value="FAD/NAD-bd_sf"/>
</dbReference>
<sequence>MDELNRFQDRDREDASRVMLSLTNETRFRVGERLSMVSAEFAGNKVVLPGGNVRIPLGYIGLMAPLLRELPDGCVSFCKPVALVRWGTSGSDRAIVVTADGNEYPADYVIITVSLGVLKACAGTLFCPSLPAEKTEAISKMGFGRVGRLFLEYEKPFWAAGEGSISLAWSAEELAARRPDGCDWARGITGFKEVPSSNVPLSPCCVYKPGSRVLASSISGPEAEAMERADQNCIAEVMTRLIRTFTGDPGIPPPTRIIRTSWCCDPNFRGGYSYLHVNSDSGTNLIKNLSDPIPCCETPQGLIDPILLFAGEATHTDYFSTVHGARLSGIREANRIIELTRKLV</sequence>
<dbReference type="AlphaFoldDB" id="A0A8K0KRR7"/>
<organism evidence="2 3">
    <name type="scientific">Ladona fulva</name>
    <name type="common">Scarce chaser dragonfly</name>
    <name type="synonym">Libellula fulva</name>
    <dbReference type="NCBI Taxonomy" id="123851"/>
    <lineage>
        <taxon>Eukaryota</taxon>
        <taxon>Metazoa</taxon>
        <taxon>Ecdysozoa</taxon>
        <taxon>Arthropoda</taxon>
        <taxon>Hexapoda</taxon>
        <taxon>Insecta</taxon>
        <taxon>Pterygota</taxon>
        <taxon>Palaeoptera</taxon>
        <taxon>Odonata</taxon>
        <taxon>Epiprocta</taxon>
        <taxon>Anisoptera</taxon>
        <taxon>Libelluloidea</taxon>
        <taxon>Libellulidae</taxon>
        <taxon>Ladona</taxon>
    </lineage>
</organism>
<name>A0A8K0KRR7_LADFU</name>
<reference evidence="2" key="2">
    <citation type="submission" date="2017-10" db="EMBL/GenBank/DDBJ databases">
        <title>Ladona fulva Genome sequencing and assembly.</title>
        <authorList>
            <person name="Murali S."/>
            <person name="Richards S."/>
            <person name="Bandaranaike D."/>
            <person name="Bellair M."/>
            <person name="Blankenburg K."/>
            <person name="Chao H."/>
            <person name="Dinh H."/>
            <person name="Doddapaneni H."/>
            <person name="Dugan-Rocha S."/>
            <person name="Elkadiri S."/>
            <person name="Gnanaolivu R."/>
            <person name="Hernandez B."/>
            <person name="Skinner E."/>
            <person name="Javaid M."/>
            <person name="Lee S."/>
            <person name="Li M."/>
            <person name="Ming W."/>
            <person name="Munidasa M."/>
            <person name="Muniz J."/>
            <person name="Nguyen L."/>
            <person name="Hughes D."/>
            <person name="Osuji N."/>
            <person name="Pu L.-L."/>
            <person name="Puazo M."/>
            <person name="Qu C."/>
            <person name="Quiroz J."/>
            <person name="Raj R."/>
            <person name="Weissenberger G."/>
            <person name="Xin Y."/>
            <person name="Zou X."/>
            <person name="Han Y."/>
            <person name="Worley K."/>
            <person name="Muzny D."/>
            <person name="Gibbs R."/>
        </authorList>
    </citation>
    <scope>NUCLEOTIDE SEQUENCE</scope>
    <source>
        <strain evidence="2">Sampled in the wild</strain>
    </source>
</reference>
<dbReference type="Pfam" id="PF01593">
    <property type="entry name" value="Amino_oxidase"/>
    <property type="match status" value="1"/>
</dbReference>
<accession>A0A8K0KRR7</accession>
<proteinExistence type="predicted"/>
<comment type="caution">
    <text evidence="2">The sequence shown here is derived from an EMBL/GenBank/DDBJ whole genome shotgun (WGS) entry which is preliminary data.</text>
</comment>
<evidence type="ECO:0000313" key="2">
    <source>
        <dbReference type="EMBL" id="KAG8240017.1"/>
    </source>
</evidence>
<dbReference type="Gene3D" id="3.50.50.60">
    <property type="entry name" value="FAD/NAD(P)-binding domain"/>
    <property type="match status" value="1"/>
</dbReference>
<feature type="domain" description="Amine oxidase" evidence="1">
    <location>
        <begin position="13"/>
        <end position="337"/>
    </location>
</feature>
<dbReference type="EMBL" id="KZ310699">
    <property type="protein sequence ID" value="KAG8240017.1"/>
    <property type="molecule type" value="Genomic_DNA"/>
</dbReference>
<evidence type="ECO:0000259" key="1">
    <source>
        <dbReference type="Pfam" id="PF01593"/>
    </source>
</evidence>
<dbReference type="GO" id="GO:0046592">
    <property type="term" value="F:polyamine oxidase activity"/>
    <property type="evidence" value="ECO:0007669"/>
    <property type="project" value="TreeGrafter"/>
</dbReference>
<dbReference type="SUPFAM" id="SSF54373">
    <property type="entry name" value="FAD-linked reductases, C-terminal domain"/>
    <property type="match status" value="1"/>
</dbReference>
<reference evidence="2" key="1">
    <citation type="submission" date="2013-04" db="EMBL/GenBank/DDBJ databases">
        <authorList>
            <person name="Qu J."/>
            <person name="Murali S.C."/>
            <person name="Bandaranaike D."/>
            <person name="Bellair M."/>
            <person name="Blankenburg K."/>
            <person name="Chao H."/>
            <person name="Dinh H."/>
            <person name="Doddapaneni H."/>
            <person name="Downs B."/>
            <person name="Dugan-Rocha S."/>
            <person name="Elkadiri S."/>
            <person name="Gnanaolivu R.D."/>
            <person name="Hernandez B."/>
            <person name="Javaid M."/>
            <person name="Jayaseelan J.C."/>
            <person name="Lee S."/>
            <person name="Li M."/>
            <person name="Ming W."/>
            <person name="Munidasa M."/>
            <person name="Muniz J."/>
            <person name="Nguyen L."/>
            <person name="Ongeri F."/>
            <person name="Osuji N."/>
            <person name="Pu L.-L."/>
            <person name="Puazo M."/>
            <person name="Qu C."/>
            <person name="Quiroz J."/>
            <person name="Raj R."/>
            <person name="Weissenberger G."/>
            <person name="Xin Y."/>
            <person name="Zou X."/>
            <person name="Han Y."/>
            <person name="Richards S."/>
            <person name="Worley K."/>
            <person name="Muzny D."/>
            <person name="Gibbs R."/>
        </authorList>
    </citation>
    <scope>NUCLEOTIDE SEQUENCE</scope>
    <source>
        <strain evidence="2">Sampled in the wild</strain>
    </source>
</reference>
<dbReference type="Gene3D" id="3.90.660.10">
    <property type="match status" value="1"/>
</dbReference>
<dbReference type="InterPro" id="IPR002937">
    <property type="entry name" value="Amino_oxidase"/>
</dbReference>
<dbReference type="OrthoDB" id="2219495at2759"/>